<evidence type="ECO:0000259" key="6">
    <source>
        <dbReference type="PROSITE" id="PS50893"/>
    </source>
</evidence>
<evidence type="ECO:0000256" key="2">
    <source>
        <dbReference type="ARBA" id="ARBA00022741"/>
    </source>
</evidence>
<evidence type="ECO:0000313" key="8">
    <source>
        <dbReference type="EMBL" id="CAL1124985.1"/>
    </source>
</evidence>
<dbReference type="InterPro" id="IPR014710">
    <property type="entry name" value="RmlC-like_jellyroll"/>
</dbReference>
<dbReference type="InterPro" id="IPR018490">
    <property type="entry name" value="cNMP-bd_dom_sf"/>
</dbReference>
<dbReference type="Proteomes" id="UP001152797">
    <property type="component" value="Unassembled WGS sequence"/>
</dbReference>
<dbReference type="SMART" id="SM00100">
    <property type="entry name" value="cNMP"/>
    <property type="match status" value="1"/>
</dbReference>
<dbReference type="CDD" id="cd00038">
    <property type="entry name" value="CAP_ED"/>
    <property type="match status" value="1"/>
</dbReference>
<reference evidence="8" key="2">
    <citation type="submission" date="2024-04" db="EMBL/GenBank/DDBJ databases">
        <authorList>
            <person name="Chen Y."/>
            <person name="Shah S."/>
            <person name="Dougan E. K."/>
            <person name="Thang M."/>
            <person name="Chan C."/>
        </authorList>
    </citation>
    <scope>NUCLEOTIDE SEQUENCE [LARGE SCALE GENOMIC DNA]</scope>
</reference>
<dbReference type="EMBL" id="CAMXCT030000001">
    <property type="protein sequence ID" value="CAL4758922.1"/>
    <property type="molecule type" value="Genomic_DNA"/>
</dbReference>
<organism evidence="7">
    <name type="scientific">Cladocopium goreaui</name>
    <dbReference type="NCBI Taxonomy" id="2562237"/>
    <lineage>
        <taxon>Eukaryota</taxon>
        <taxon>Sar</taxon>
        <taxon>Alveolata</taxon>
        <taxon>Dinophyceae</taxon>
        <taxon>Suessiales</taxon>
        <taxon>Symbiodiniaceae</taxon>
        <taxon>Cladocopium</taxon>
    </lineage>
</organism>
<dbReference type="NCBIfam" id="TIGR02982">
    <property type="entry name" value="heterocyst_DevA"/>
    <property type="match status" value="1"/>
</dbReference>
<dbReference type="EMBL" id="CAMXCT010000001">
    <property type="protein sequence ID" value="CAI3971610.1"/>
    <property type="molecule type" value="Genomic_DNA"/>
</dbReference>
<protein>
    <submittedName>
        <fullName evidence="9">Macrolide export ATP-binding/permease protein MacB</fullName>
    </submittedName>
</protein>
<feature type="region of interest" description="Disordered" evidence="4">
    <location>
        <begin position="1"/>
        <end position="23"/>
    </location>
</feature>
<dbReference type="AlphaFoldDB" id="A0A9P1BF91"/>
<dbReference type="InterPro" id="IPR014324">
    <property type="entry name" value="ABC_heterocyst_DevA"/>
</dbReference>
<dbReference type="SUPFAM" id="SSF52540">
    <property type="entry name" value="P-loop containing nucleoside triphosphate hydrolases"/>
    <property type="match status" value="1"/>
</dbReference>
<evidence type="ECO:0000256" key="4">
    <source>
        <dbReference type="SAM" id="MobiDB-lite"/>
    </source>
</evidence>
<dbReference type="GO" id="GO:0022857">
    <property type="term" value="F:transmembrane transporter activity"/>
    <property type="evidence" value="ECO:0007669"/>
    <property type="project" value="TreeGrafter"/>
</dbReference>
<evidence type="ECO:0000256" key="3">
    <source>
        <dbReference type="ARBA" id="ARBA00022840"/>
    </source>
</evidence>
<name>A0A9P1BF91_9DINO</name>
<dbReference type="PRINTS" id="PR00103">
    <property type="entry name" value="CAMPKINASE"/>
</dbReference>
<dbReference type="InterPro" id="IPR017871">
    <property type="entry name" value="ABC_transporter-like_CS"/>
</dbReference>
<dbReference type="PROSITE" id="PS00211">
    <property type="entry name" value="ABC_TRANSPORTER_1"/>
    <property type="match status" value="1"/>
</dbReference>
<dbReference type="OrthoDB" id="421226at2759"/>
<dbReference type="Gene3D" id="3.40.50.300">
    <property type="entry name" value="P-loop containing nucleotide triphosphate hydrolases"/>
    <property type="match status" value="1"/>
</dbReference>
<dbReference type="SUPFAM" id="SSF51206">
    <property type="entry name" value="cAMP-binding domain-like"/>
    <property type="match status" value="1"/>
</dbReference>
<evidence type="ECO:0000313" key="9">
    <source>
        <dbReference type="EMBL" id="CAL4758922.1"/>
    </source>
</evidence>
<dbReference type="SMART" id="SM00382">
    <property type="entry name" value="AAA"/>
    <property type="match status" value="1"/>
</dbReference>
<dbReference type="PANTHER" id="PTHR24220:SF376">
    <property type="entry name" value="ABC TRANSPORTER"/>
    <property type="match status" value="1"/>
</dbReference>
<dbReference type="PROSITE" id="PS00888">
    <property type="entry name" value="CNMP_BINDING_1"/>
    <property type="match status" value="1"/>
</dbReference>
<keyword evidence="2" id="KW-0547">Nucleotide-binding</keyword>
<evidence type="ECO:0000259" key="5">
    <source>
        <dbReference type="PROSITE" id="PS50042"/>
    </source>
</evidence>
<dbReference type="GO" id="GO:0016887">
    <property type="term" value="F:ATP hydrolysis activity"/>
    <property type="evidence" value="ECO:0007669"/>
    <property type="project" value="InterPro"/>
</dbReference>
<dbReference type="InterPro" id="IPR036514">
    <property type="entry name" value="SGNH_hydro_sf"/>
</dbReference>
<evidence type="ECO:0000256" key="1">
    <source>
        <dbReference type="ARBA" id="ARBA00022448"/>
    </source>
</evidence>
<feature type="domain" description="Cyclic nucleotide-binding" evidence="5">
    <location>
        <begin position="267"/>
        <end position="369"/>
    </location>
</feature>
<proteinExistence type="predicted"/>
<dbReference type="EMBL" id="CAMXCT020000001">
    <property type="protein sequence ID" value="CAL1124985.1"/>
    <property type="molecule type" value="Genomic_DNA"/>
</dbReference>
<dbReference type="GO" id="GO:0005524">
    <property type="term" value="F:ATP binding"/>
    <property type="evidence" value="ECO:0007669"/>
    <property type="project" value="UniProtKB-KW"/>
</dbReference>
<dbReference type="Gene3D" id="2.60.120.10">
    <property type="entry name" value="Jelly Rolls"/>
    <property type="match status" value="1"/>
</dbReference>
<dbReference type="InterPro" id="IPR003593">
    <property type="entry name" value="AAA+_ATPase"/>
</dbReference>
<sequence length="781" mass="86598">MSDSPDATQPQGEPLPQGTFGPSRKKEVTVAVRGLNHYFGDGELRKQVLFENDLDLHGGEIVIMTGPSGSGKTTLLTLIGALRTVQEGSLKILGQELQGLSSGQLVNLRRGIGFIFQAHNLFGSLTAIQNVRMSMELKDFSPREMDERGKEMLTRLGLGHRINYKPSALSGGQRQRVAIARALANHPKLILADEPTAALDKASGRDVVNLLREFAEENNSTILMVTHDNRILDAADRIVNMVDGSIISDVLVVESEVICEFLGRISVFEHLTPGTLAKVADQMRFESHPPGTAIVRQGDPGDCFYLIRDGKVEVEVETAGKKRVVAELGSGDYFGEAALLTGEPRNATVRATTDLELYALDNEQFQEVVQSSATFAEELRNGDQKASFKRWLKHLVFALLPAVSIFTGLELVLRATEGARPSRESIPLPEEDIGMLRPDAKLMWSLQPSMRRNYAGQEPGYSTNRLGLRYREVQVEKPAGVYRILSLGESTTHGYAVADNETYSEQLELLLNKDALETKYEVINAGVPAWSSFQSLLYLREEGIKLQPDMVLFYHEFNDYLPSSWRSAESTRVVDLSKSDREIYDSVSGTISRSLLAHSAMFRFVQYGLESYRLQGAATSQHDADGSQDLSLRVELGEIGIPPRLVDSQDGQKPAVDERQLPRRVSSNERKQNLLELMSYCNANGIKLVVIHPSYRFTTPHECLLTEFCHEHDVLLFDAHPSLHPEGIPVEEQFLDHVHPSPQAHAQLAAGLFDFLVSNQLLPQGTLSAFPLQTGEYAHTE</sequence>
<dbReference type="InterPro" id="IPR017911">
    <property type="entry name" value="MacB-like_ATP-bd"/>
</dbReference>
<dbReference type="PANTHER" id="PTHR24220">
    <property type="entry name" value="IMPORT ATP-BINDING PROTEIN"/>
    <property type="match status" value="1"/>
</dbReference>
<dbReference type="PROSITE" id="PS50893">
    <property type="entry name" value="ABC_TRANSPORTER_2"/>
    <property type="match status" value="1"/>
</dbReference>
<dbReference type="CDD" id="cd03255">
    <property type="entry name" value="ABC_MJ0796_LolCDE_FtsE"/>
    <property type="match status" value="1"/>
</dbReference>
<comment type="caution">
    <text evidence="7">The sequence shown here is derived from an EMBL/GenBank/DDBJ whole genome shotgun (WGS) entry which is preliminary data.</text>
</comment>
<keyword evidence="10" id="KW-1185">Reference proteome</keyword>
<feature type="compositionally biased region" description="Polar residues" evidence="4">
    <location>
        <begin position="1"/>
        <end position="11"/>
    </location>
</feature>
<keyword evidence="1" id="KW-0813">Transport</keyword>
<dbReference type="InterPro" id="IPR003439">
    <property type="entry name" value="ABC_transporter-like_ATP-bd"/>
</dbReference>
<dbReference type="GO" id="GO:0005886">
    <property type="term" value="C:plasma membrane"/>
    <property type="evidence" value="ECO:0007669"/>
    <property type="project" value="TreeGrafter"/>
</dbReference>
<evidence type="ECO:0000313" key="10">
    <source>
        <dbReference type="Proteomes" id="UP001152797"/>
    </source>
</evidence>
<dbReference type="InterPro" id="IPR000595">
    <property type="entry name" value="cNMP-bd_dom"/>
</dbReference>
<dbReference type="InterPro" id="IPR027417">
    <property type="entry name" value="P-loop_NTPase"/>
</dbReference>
<dbReference type="SUPFAM" id="SSF52266">
    <property type="entry name" value="SGNH hydrolase"/>
    <property type="match status" value="1"/>
</dbReference>
<dbReference type="PROSITE" id="PS50042">
    <property type="entry name" value="CNMP_BINDING_3"/>
    <property type="match status" value="1"/>
</dbReference>
<keyword evidence="3 9" id="KW-0067">ATP-binding</keyword>
<dbReference type="Gene3D" id="3.40.50.1110">
    <property type="entry name" value="SGNH hydrolase"/>
    <property type="match status" value="1"/>
</dbReference>
<evidence type="ECO:0000313" key="7">
    <source>
        <dbReference type="EMBL" id="CAI3971610.1"/>
    </source>
</evidence>
<dbReference type="Pfam" id="PF00005">
    <property type="entry name" value="ABC_tran"/>
    <property type="match status" value="1"/>
</dbReference>
<gene>
    <name evidence="7" type="ORF">C1SCF055_LOCUS200</name>
</gene>
<dbReference type="Pfam" id="PF00027">
    <property type="entry name" value="cNMP_binding"/>
    <property type="match status" value="1"/>
</dbReference>
<accession>A0A9P1BF91</accession>
<feature type="domain" description="ABC transporter" evidence="6">
    <location>
        <begin position="32"/>
        <end position="268"/>
    </location>
</feature>
<dbReference type="InterPro" id="IPR018488">
    <property type="entry name" value="cNMP-bd_CS"/>
</dbReference>
<reference evidence="7" key="1">
    <citation type="submission" date="2022-10" db="EMBL/GenBank/DDBJ databases">
        <authorList>
            <person name="Chen Y."/>
            <person name="Dougan E. K."/>
            <person name="Chan C."/>
            <person name="Rhodes N."/>
            <person name="Thang M."/>
        </authorList>
    </citation>
    <scope>NUCLEOTIDE SEQUENCE</scope>
</reference>
<dbReference type="InterPro" id="IPR015854">
    <property type="entry name" value="ABC_transpr_LolD-like"/>
</dbReference>